<accession>A0A5C8URA7</accession>
<dbReference type="Gene3D" id="1.10.1530.10">
    <property type="match status" value="1"/>
</dbReference>
<comment type="similarity">
    <text evidence="1">Belongs to the LDH2/MDH2 oxidoreductase family.</text>
</comment>
<evidence type="ECO:0000313" key="4">
    <source>
        <dbReference type="Proteomes" id="UP000321379"/>
    </source>
</evidence>
<dbReference type="PANTHER" id="PTHR11091">
    <property type="entry name" value="OXIDOREDUCTASE-RELATED"/>
    <property type="match status" value="1"/>
</dbReference>
<dbReference type="Proteomes" id="UP000321379">
    <property type="component" value="Unassembled WGS sequence"/>
</dbReference>
<keyword evidence="2" id="KW-0560">Oxidoreductase</keyword>
<dbReference type="AlphaFoldDB" id="A0A5C8URA7"/>
<dbReference type="RefSeq" id="WP_147784040.1">
    <property type="nucleotide sequence ID" value="NZ_VRMG01000008.1"/>
</dbReference>
<keyword evidence="4" id="KW-1185">Reference proteome</keyword>
<evidence type="ECO:0000256" key="1">
    <source>
        <dbReference type="ARBA" id="ARBA00006056"/>
    </source>
</evidence>
<reference evidence="3 4" key="1">
    <citation type="submission" date="2019-08" db="EMBL/GenBank/DDBJ databases">
        <title>Bacterial whole genome sequence for Glaciihabitans sp. CHu50b-6-2.</title>
        <authorList>
            <person name="Jin L."/>
        </authorList>
    </citation>
    <scope>NUCLEOTIDE SEQUENCE [LARGE SCALE GENOMIC DNA]</scope>
    <source>
        <strain evidence="3 4">CHu50b-6-2</strain>
    </source>
</reference>
<proteinExistence type="inferred from homology"/>
<gene>
    <name evidence="3" type="ORF">FVP33_12780</name>
</gene>
<dbReference type="Pfam" id="PF02615">
    <property type="entry name" value="Ldh_2"/>
    <property type="match status" value="1"/>
</dbReference>
<dbReference type="InterPro" id="IPR036111">
    <property type="entry name" value="Mal/L-sulfo/L-lacto_DH-like_sf"/>
</dbReference>
<sequence>MSLPSLIEDEFVTVDAHTLTDTVRAVLRANGADAAGAQTQATHLIEAELRGHPSHGVRRLPIIVERLRAGFIVPGVEPEFSWVTDSVLRVDGRNGFGPAVAWRTVELVAARAASTGITLATVSAANHIGMLSPYVEELALGGWIAIALTTSEALVHPWGGSRALVGTNPIAIAVPSATDPIVLDMSTSAVSMGKVIEHSARGIPIPAGWAVDEHGESTTDATAATSGAISPFGGAKGFALGLTLEAMVGVLSATALGRDVHGTLDAERAVTKGDVFICIDVERIGVSAMLPVLSRYLEEVRDSGDVRVPGDRSRVERAHRLTHGITLDPALWDQLTSLTEGVHHD</sequence>
<evidence type="ECO:0000313" key="3">
    <source>
        <dbReference type="EMBL" id="TXN29997.1"/>
    </source>
</evidence>
<dbReference type="Gene3D" id="3.30.1370.60">
    <property type="entry name" value="Hypothetical oxidoreductase yiak, domain 2"/>
    <property type="match status" value="1"/>
</dbReference>
<evidence type="ECO:0000256" key="2">
    <source>
        <dbReference type="ARBA" id="ARBA00023002"/>
    </source>
</evidence>
<organism evidence="3 4">
    <name type="scientific">Lacisediminihabitans profunda</name>
    <dbReference type="NCBI Taxonomy" id="2594790"/>
    <lineage>
        <taxon>Bacteria</taxon>
        <taxon>Bacillati</taxon>
        <taxon>Actinomycetota</taxon>
        <taxon>Actinomycetes</taxon>
        <taxon>Micrococcales</taxon>
        <taxon>Microbacteriaceae</taxon>
        <taxon>Lacisediminihabitans</taxon>
    </lineage>
</organism>
<dbReference type="InterPro" id="IPR043144">
    <property type="entry name" value="Mal/L-sulf/L-lact_DH-like_ah"/>
</dbReference>
<comment type="caution">
    <text evidence="3">The sequence shown here is derived from an EMBL/GenBank/DDBJ whole genome shotgun (WGS) entry which is preliminary data.</text>
</comment>
<dbReference type="EMBL" id="VRMG01000008">
    <property type="protein sequence ID" value="TXN29997.1"/>
    <property type="molecule type" value="Genomic_DNA"/>
</dbReference>
<dbReference type="InterPro" id="IPR043143">
    <property type="entry name" value="Mal/L-sulf/L-lact_DH-like_NADP"/>
</dbReference>
<protein>
    <submittedName>
        <fullName evidence="3">Ldh family oxidoreductase</fullName>
    </submittedName>
</protein>
<dbReference type="GO" id="GO:0016491">
    <property type="term" value="F:oxidoreductase activity"/>
    <property type="evidence" value="ECO:0007669"/>
    <property type="project" value="UniProtKB-KW"/>
</dbReference>
<dbReference type="InterPro" id="IPR003767">
    <property type="entry name" value="Malate/L-lactate_DH-like"/>
</dbReference>
<dbReference type="SUPFAM" id="SSF89733">
    <property type="entry name" value="L-sulfolactate dehydrogenase-like"/>
    <property type="match status" value="1"/>
</dbReference>
<name>A0A5C8URA7_9MICO</name>
<dbReference type="PANTHER" id="PTHR11091:SF0">
    <property type="entry name" value="MALATE DEHYDROGENASE"/>
    <property type="match status" value="1"/>
</dbReference>